<name>A0A2P1PSW6_9GAMM</name>
<dbReference type="RefSeq" id="WP_106891832.1">
    <property type="nucleotide sequence ID" value="NZ_CP027860.1"/>
</dbReference>
<dbReference type="AlphaFoldDB" id="A0A2P1PSW6"/>
<proteinExistence type="predicted"/>
<dbReference type="Proteomes" id="UP000241074">
    <property type="component" value="Chromosome"/>
</dbReference>
<dbReference type="Pfam" id="PF06074">
    <property type="entry name" value="Portal_Mu"/>
    <property type="match status" value="1"/>
</dbReference>
<reference evidence="1 2" key="2">
    <citation type="submission" date="2018-03" db="EMBL/GenBank/DDBJ databases">
        <authorList>
            <person name="Keele B.F."/>
        </authorList>
    </citation>
    <scope>NUCLEOTIDE SEQUENCE [LARGE SCALE GENOMIC DNA]</scope>
    <source>
        <strain evidence="1 2">D13</strain>
    </source>
</reference>
<dbReference type="KEGG" id="xba:C7S18_12195"/>
<organism evidence="1 2">
    <name type="scientific">Ahniella affigens</name>
    <dbReference type="NCBI Taxonomy" id="2021234"/>
    <lineage>
        <taxon>Bacteria</taxon>
        <taxon>Pseudomonadati</taxon>
        <taxon>Pseudomonadota</taxon>
        <taxon>Gammaproteobacteria</taxon>
        <taxon>Lysobacterales</taxon>
        <taxon>Rhodanobacteraceae</taxon>
        <taxon>Ahniella</taxon>
    </lineage>
</organism>
<dbReference type="OrthoDB" id="9797300at2"/>
<evidence type="ECO:0000313" key="1">
    <source>
        <dbReference type="EMBL" id="AVP97912.1"/>
    </source>
</evidence>
<dbReference type="InterPro" id="IPR009279">
    <property type="entry name" value="Portal_Mu"/>
</dbReference>
<accession>A0A2P1PSW6</accession>
<evidence type="ECO:0000313" key="2">
    <source>
        <dbReference type="Proteomes" id="UP000241074"/>
    </source>
</evidence>
<sequence>MTDDIKQPELDREIATTLDGLDITRGYTGPLLLAQDTILRTRGGGNLAIYDQILSEPQVLATFQQRRHAVTSRTWRVEAASDRRVDKQAAAALDAQLRNVGWDARTDRMLFGVYYGFAAAELIWERQGALFGWKAIKVRDRRRFRFAPDGGLRLLLPHAMTEGVPAEAPYFWHYATGASHDDEPYGLGLAHWCYWPVLFKRNGVKFWLIALEKFGSPTAVGKYDPGASPSERARLLQAVRAIQTDSGVIMPKDMMIELLEASKSGTADYKALHDTMDETIAKVVLGQTMTSEDGSSKSQAEVHHDVRQDIVRADNDLICESFMMGPATWFTRLNFPGADVPRVVRDIEEPEDLDQIAARDEKVLKLGFVPTLDYIHKTYGDGWQPKTPAPEPIAAGSVAAQPAAPAAADFADGDQPDLADQLAALLASEAAAPMGDWLATIEAAVNASQSYDELLARLAQLQTELPLDQLGALLQTALGTAGLAGRDSVMVETPVSDPKTAAG</sequence>
<reference evidence="1 2" key="1">
    <citation type="submission" date="2018-03" db="EMBL/GenBank/DDBJ databases">
        <title>Ahniella affigens gen. nov., sp. nov., a gammaproteobacterium isolated from sandy soil near a stream.</title>
        <authorList>
            <person name="Ko Y."/>
            <person name="Kim J.-H."/>
        </authorList>
    </citation>
    <scope>NUCLEOTIDE SEQUENCE [LARGE SCALE GENOMIC DNA]</scope>
    <source>
        <strain evidence="1 2">D13</strain>
    </source>
</reference>
<keyword evidence="2" id="KW-1185">Reference proteome</keyword>
<protein>
    <submittedName>
        <fullName evidence="1">Portal protein</fullName>
    </submittedName>
</protein>
<dbReference type="EMBL" id="CP027860">
    <property type="protein sequence ID" value="AVP97912.1"/>
    <property type="molecule type" value="Genomic_DNA"/>
</dbReference>
<gene>
    <name evidence="1" type="ORF">C7S18_12195</name>
</gene>